<dbReference type="AlphaFoldDB" id="A0A9W9LG04"/>
<evidence type="ECO:0000313" key="3">
    <source>
        <dbReference type="Proteomes" id="UP001149163"/>
    </source>
</evidence>
<proteinExistence type="predicted"/>
<feature type="compositionally biased region" description="Basic and acidic residues" evidence="1">
    <location>
        <begin position="123"/>
        <end position="134"/>
    </location>
</feature>
<keyword evidence="3" id="KW-1185">Reference proteome</keyword>
<gene>
    <name evidence="2" type="ORF">N7482_009153</name>
</gene>
<feature type="region of interest" description="Disordered" evidence="1">
    <location>
        <begin position="50"/>
        <end position="134"/>
    </location>
</feature>
<dbReference type="GeneID" id="81430453"/>
<dbReference type="EMBL" id="JAPQKN010000007">
    <property type="protein sequence ID" value="KAJ5152675.1"/>
    <property type="molecule type" value="Genomic_DNA"/>
</dbReference>
<sequence>MRPRRESGSTVDNVRHWSCKIPPVAHDQTGIVGVASQAYTAKLIGLVKLGGPRRPSIASSQGSPEADADFLPSRPRHSRVIAEMFARFGPERTGGSHRASPDSTTGPPRVHMTSCGLPIGSERIGERTEQLVTK</sequence>
<reference evidence="2" key="1">
    <citation type="submission" date="2022-11" db="EMBL/GenBank/DDBJ databases">
        <authorList>
            <person name="Petersen C."/>
        </authorList>
    </citation>
    <scope>NUCLEOTIDE SEQUENCE</scope>
    <source>
        <strain evidence="2">IBT 26290</strain>
    </source>
</reference>
<dbReference type="RefSeq" id="XP_056538983.1">
    <property type="nucleotide sequence ID" value="XM_056691277.1"/>
</dbReference>
<comment type="caution">
    <text evidence="2">The sequence shown here is derived from an EMBL/GenBank/DDBJ whole genome shotgun (WGS) entry which is preliminary data.</text>
</comment>
<reference evidence="2" key="2">
    <citation type="journal article" date="2023" name="IMA Fungus">
        <title>Comparative genomic study of the Penicillium genus elucidates a diverse pangenome and 15 lateral gene transfer events.</title>
        <authorList>
            <person name="Petersen C."/>
            <person name="Sorensen T."/>
            <person name="Nielsen M.R."/>
            <person name="Sondergaard T.E."/>
            <person name="Sorensen J.L."/>
            <person name="Fitzpatrick D.A."/>
            <person name="Frisvad J.C."/>
            <person name="Nielsen K.L."/>
        </authorList>
    </citation>
    <scope>NUCLEOTIDE SEQUENCE</scope>
    <source>
        <strain evidence="2">IBT 26290</strain>
    </source>
</reference>
<evidence type="ECO:0000313" key="2">
    <source>
        <dbReference type="EMBL" id="KAJ5152675.1"/>
    </source>
</evidence>
<accession>A0A9W9LG04</accession>
<protein>
    <submittedName>
        <fullName evidence="2">Uncharacterized protein</fullName>
    </submittedName>
</protein>
<evidence type="ECO:0000256" key="1">
    <source>
        <dbReference type="SAM" id="MobiDB-lite"/>
    </source>
</evidence>
<dbReference type="Proteomes" id="UP001149163">
    <property type="component" value="Unassembled WGS sequence"/>
</dbReference>
<organism evidence="2 3">
    <name type="scientific">Penicillium canariense</name>
    <dbReference type="NCBI Taxonomy" id="189055"/>
    <lineage>
        <taxon>Eukaryota</taxon>
        <taxon>Fungi</taxon>
        <taxon>Dikarya</taxon>
        <taxon>Ascomycota</taxon>
        <taxon>Pezizomycotina</taxon>
        <taxon>Eurotiomycetes</taxon>
        <taxon>Eurotiomycetidae</taxon>
        <taxon>Eurotiales</taxon>
        <taxon>Aspergillaceae</taxon>
        <taxon>Penicillium</taxon>
    </lineage>
</organism>
<name>A0A9W9LG04_9EURO</name>